<dbReference type="FunFam" id="1.25.40.10:FF:000436">
    <property type="entry name" value="Pentatricopeptide repeat-containing protein At5g39350 family"/>
    <property type="match status" value="1"/>
</dbReference>
<reference evidence="3" key="1">
    <citation type="submission" date="2013-07" db="EMBL/GenBank/DDBJ databases">
        <title>The genome of Eucalyptus grandis.</title>
        <authorList>
            <person name="Schmutz J."/>
            <person name="Hayes R."/>
            <person name="Myburg A."/>
            <person name="Tuskan G."/>
            <person name="Grattapaglia D."/>
            <person name="Rokhsar D.S."/>
        </authorList>
    </citation>
    <scope>NUCLEOTIDE SEQUENCE</scope>
    <source>
        <tissue evidence="3">Leaf extractions</tissue>
    </source>
</reference>
<dbReference type="FunFam" id="1.25.40.10:FF:000285">
    <property type="entry name" value="Pentatricopeptide repeat-containing protein, chloroplastic"/>
    <property type="match status" value="1"/>
</dbReference>
<feature type="repeat" description="PPR" evidence="2">
    <location>
        <begin position="213"/>
        <end position="247"/>
    </location>
</feature>
<feature type="repeat" description="PPR" evidence="2">
    <location>
        <begin position="445"/>
        <end position="479"/>
    </location>
</feature>
<dbReference type="GO" id="GO:0003723">
    <property type="term" value="F:RNA binding"/>
    <property type="evidence" value="ECO:0000318"/>
    <property type="project" value="GO_Central"/>
</dbReference>
<feature type="repeat" description="PPR" evidence="2">
    <location>
        <begin position="379"/>
        <end position="413"/>
    </location>
</feature>
<dbReference type="PANTHER" id="PTHR47926">
    <property type="entry name" value="PENTATRICOPEPTIDE REPEAT-CONTAINING PROTEIN"/>
    <property type="match status" value="1"/>
</dbReference>
<evidence type="ECO:0000313" key="3">
    <source>
        <dbReference type="EMBL" id="KCW88446.1"/>
    </source>
</evidence>
<dbReference type="FunFam" id="1.25.40.10:FF:000798">
    <property type="entry name" value="Pentatricopeptide repeat-containing protein At3g49170, chloroplastic"/>
    <property type="match status" value="1"/>
</dbReference>
<dbReference type="EMBL" id="KK198753">
    <property type="protein sequence ID" value="KCW88446.1"/>
    <property type="molecule type" value="Genomic_DNA"/>
</dbReference>
<protein>
    <recommendedName>
        <fullName evidence="4">Pentacotripeptide-repeat region of PRORP domain-containing protein</fullName>
    </recommendedName>
</protein>
<evidence type="ECO:0000256" key="2">
    <source>
        <dbReference type="PROSITE-ProRule" id="PRU00708"/>
    </source>
</evidence>
<dbReference type="Pfam" id="PF13812">
    <property type="entry name" value="PPR_3"/>
    <property type="match status" value="1"/>
</dbReference>
<dbReference type="InParanoid" id="A0A059DDJ5"/>
<dbReference type="InterPro" id="IPR046960">
    <property type="entry name" value="PPR_At4g14850-like_plant"/>
</dbReference>
<evidence type="ECO:0008006" key="4">
    <source>
        <dbReference type="Google" id="ProtNLM"/>
    </source>
</evidence>
<keyword evidence="1" id="KW-0677">Repeat</keyword>
<dbReference type="NCBIfam" id="TIGR00756">
    <property type="entry name" value="PPR"/>
    <property type="match status" value="4"/>
</dbReference>
<dbReference type="InterPro" id="IPR011990">
    <property type="entry name" value="TPR-like_helical_dom_sf"/>
</dbReference>
<dbReference type="PROSITE" id="PS51375">
    <property type="entry name" value="PPR"/>
    <property type="match status" value="5"/>
</dbReference>
<dbReference type="Gene3D" id="1.25.40.10">
    <property type="entry name" value="Tetratricopeptide repeat domain"/>
    <property type="match status" value="5"/>
</dbReference>
<name>A0A059DDJ5_EUCGR</name>
<dbReference type="Gramene" id="KCW88446">
    <property type="protein sequence ID" value="KCW88446"/>
    <property type="gene ID" value="EUGRSUZ_A00833"/>
</dbReference>
<feature type="repeat" description="PPR" evidence="2">
    <location>
        <begin position="109"/>
        <end position="143"/>
    </location>
</feature>
<dbReference type="InterPro" id="IPR002885">
    <property type="entry name" value="PPR_rpt"/>
</dbReference>
<sequence length="501" mass="54887">MGDKRDMVSWSSMISCYANNHMEFEAVDTFVHMLEDGFFPNDYCFAAVARACSVPESASIGDTVFGFIIKSGYLDSDVCVGCALIDMFAKGSADLVSARKVFEKMPERNVVAWTLMMTRCTQLGSPKKAVDLFLDMLVSGPVPDRFTLTAVLSACSELELLSLGVQLHSWVIRSGLASDVCVGCSLLDMYVKSVDGGSLHDSRKVFDQMQDHNVMSWTAIITGYARAEENEEAIKLFWEMTKGPVRPNDFAFAGVLKACGNICDVDMGIQIYALAIKLGFACDTCVDAYAKSLESDEAFELLHEIEERGIGTSAFTFASLLSGVACVGAIGKGEQIHARMVKSGLDSNQCISNALISMYSRCGNIEAAFRVFSGTREKNVITWTSMITGFAKLGFGMRALDTFHQMLDAGVRPNEITYVAVLSSCSHVGLISDGWKHFRSMLEPDVWMYSFVMCRLCEGGCAEEAYQLLKEMESIGCFPDGVSLNIIIQGLLRNKEDMKAA</sequence>
<dbReference type="GO" id="GO:0009451">
    <property type="term" value="P:RNA modification"/>
    <property type="evidence" value="ECO:0000318"/>
    <property type="project" value="GO_Central"/>
</dbReference>
<dbReference type="Pfam" id="PF01535">
    <property type="entry name" value="PPR"/>
    <property type="match status" value="1"/>
</dbReference>
<gene>
    <name evidence="3" type="ORF">EUGRSUZ_A00833</name>
</gene>
<organism evidence="3">
    <name type="scientific">Eucalyptus grandis</name>
    <name type="common">Flooded gum</name>
    <dbReference type="NCBI Taxonomy" id="71139"/>
    <lineage>
        <taxon>Eukaryota</taxon>
        <taxon>Viridiplantae</taxon>
        <taxon>Streptophyta</taxon>
        <taxon>Embryophyta</taxon>
        <taxon>Tracheophyta</taxon>
        <taxon>Spermatophyta</taxon>
        <taxon>Magnoliopsida</taxon>
        <taxon>eudicotyledons</taxon>
        <taxon>Gunneridae</taxon>
        <taxon>Pentapetalae</taxon>
        <taxon>rosids</taxon>
        <taxon>malvids</taxon>
        <taxon>Myrtales</taxon>
        <taxon>Myrtaceae</taxon>
        <taxon>Myrtoideae</taxon>
        <taxon>Eucalypteae</taxon>
        <taxon>Eucalyptus</taxon>
    </lineage>
</organism>
<dbReference type="AlphaFoldDB" id="A0A059DDJ5"/>
<feature type="repeat" description="PPR" evidence="2">
    <location>
        <begin position="6"/>
        <end position="40"/>
    </location>
</feature>
<accession>A0A059DDJ5</accession>
<proteinExistence type="predicted"/>
<dbReference type="Pfam" id="PF13041">
    <property type="entry name" value="PPR_2"/>
    <property type="match status" value="4"/>
</dbReference>
<dbReference type="PANTHER" id="PTHR47926:SF522">
    <property type="entry name" value="TETRATRICOPEPTIDE REPEAT-LIKE SUPERFAMILY PROTEIN"/>
    <property type="match status" value="1"/>
</dbReference>
<evidence type="ECO:0000256" key="1">
    <source>
        <dbReference type="ARBA" id="ARBA00022737"/>
    </source>
</evidence>